<dbReference type="SUPFAM" id="SSF55347">
    <property type="entry name" value="Glyceraldehyde-3-phosphate dehydrogenase-like, C-terminal domain"/>
    <property type="match status" value="1"/>
</dbReference>
<evidence type="ECO:0000259" key="2">
    <source>
        <dbReference type="Pfam" id="PF22725"/>
    </source>
</evidence>
<reference evidence="3 4" key="1">
    <citation type="journal article" date="2014" name="Antonie Van Leeuwenhoek">
        <title>Hyphomonas beringensis sp. nov. and Hyphomonas chukchiensis sp. nov., isolated from surface seawater of the Bering Sea and Chukchi Sea.</title>
        <authorList>
            <person name="Li C."/>
            <person name="Lai Q."/>
            <person name="Li G."/>
            <person name="Dong C."/>
            <person name="Wang J."/>
            <person name="Liao Y."/>
            <person name="Shao Z."/>
        </authorList>
    </citation>
    <scope>NUCLEOTIDE SEQUENCE [LARGE SCALE GENOMIC DNA]</scope>
    <source>
        <strain evidence="3 4">MHS-2</strain>
    </source>
</reference>
<evidence type="ECO:0000313" key="3">
    <source>
        <dbReference type="EMBL" id="KCZ94184.1"/>
    </source>
</evidence>
<dbReference type="Gene3D" id="3.30.360.10">
    <property type="entry name" value="Dihydrodipicolinate Reductase, domain 2"/>
    <property type="match status" value="1"/>
</dbReference>
<protein>
    <submittedName>
        <fullName evidence="3">Gfo/Idh/MocA family oxidoreductase</fullName>
    </submittedName>
</protein>
<dbReference type="InterPro" id="IPR055170">
    <property type="entry name" value="GFO_IDH_MocA-like_dom"/>
</dbReference>
<keyword evidence="4" id="KW-1185">Reference proteome</keyword>
<dbReference type="GO" id="GO:0000166">
    <property type="term" value="F:nucleotide binding"/>
    <property type="evidence" value="ECO:0007669"/>
    <property type="project" value="InterPro"/>
</dbReference>
<sequence>MSAQERAEIMTRLKVGVAGAGVFGNYHAQKAAASARTDFMGVYDLDQARAERVASTFGAPGVSDYRAFLEMCDAIVIAVPATFHEPLAREAIEAHCHVLVEKPLALSGKAARDLADEAAARGRILQVGHQERFVARAMGVLAIEEPPLLIESVRAGPPAPENRAGDVSVIWDLMIHDLDLAAMMLGTEFNGVMASGRRVHSAHLDEASAQFTYASGGVARLRASRAAEVRERTMRVVYPSGEIAIDFLSRKLENTTPYEVRVDIAADLPDPLGAADEGFYAACLGLARSPVPAHGAVAAVAMAEAAEAIALAKVDA</sequence>
<evidence type="ECO:0000259" key="1">
    <source>
        <dbReference type="Pfam" id="PF01408"/>
    </source>
</evidence>
<organism evidence="3 4">
    <name type="scientific">Hyphomonas johnsonii MHS-2</name>
    <dbReference type="NCBI Taxonomy" id="1280950"/>
    <lineage>
        <taxon>Bacteria</taxon>
        <taxon>Pseudomonadati</taxon>
        <taxon>Pseudomonadota</taxon>
        <taxon>Alphaproteobacteria</taxon>
        <taxon>Hyphomonadales</taxon>
        <taxon>Hyphomonadaceae</taxon>
        <taxon>Hyphomonas</taxon>
    </lineage>
</organism>
<dbReference type="eggNOG" id="COG0673">
    <property type="taxonomic scope" value="Bacteria"/>
</dbReference>
<gene>
    <name evidence="3" type="ORF">HJO_02380</name>
</gene>
<dbReference type="Pfam" id="PF22725">
    <property type="entry name" value="GFO_IDH_MocA_C3"/>
    <property type="match status" value="1"/>
</dbReference>
<dbReference type="STRING" id="1280950.HJO_02380"/>
<dbReference type="SUPFAM" id="SSF51735">
    <property type="entry name" value="NAD(P)-binding Rossmann-fold domains"/>
    <property type="match status" value="1"/>
</dbReference>
<dbReference type="Gene3D" id="3.40.50.720">
    <property type="entry name" value="NAD(P)-binding Rossmann-like Domain"/>
    <property type="match status" value="1"/>
</dbReference>
<dbReference type="AlphaFoldDB" id="A0A059FU37"/>
<evidence type="ECO:0000313" key="4">
    <source>
        <dbReference type="Proteomes" id="UP000025171"/>
    </source>
</evidence>
<proteinExistence type="predicted"/>
<dbReference type="PANTHER" id="PTHR43377">
    <property type="entry name" value="BILIVERDIN REDUCTASE A"/>
    <property type="match status" value="1"/>
</dbReference>
<dbReference type="Proteomes" id="UP000025171">
    <property type="component" value="Unassembled WGS sequence"/>
</dbReference>
<dbReference type="InterPro" id="IPR051450">
    <property type="entry name" value="Gfo/Idh/MocA_Oxidoreductases"/>
</dbReference>
<dbReference type="PATRIC" id="fig|1280950.3.peg.485"/>
<dbReference type="InterPro" id="IPR036291">
    <property type="entry name" value="NAD(P)-bd_dom_sf"/>
</dbReference>
<accession>A0A059FU37</accession>
<feature type="domain" description="GFO/IDH/MocA-like oxidoreductase" evidence="2">
    <location>
        <begin position="166"/>
        <end position="241"/>
    </location>
</feature>
<name>A0A059FU37_9PROT</name>
<feature type="domain" description="Gfo/Idh/MocA-like oxidoreductase N-terminal" evidence="1">
    <location>
        <begin position="13"/>
        <end position="129"/>
    </location>
</feature>
<dbReference type="Pfam" id="PF01408">
    <property type="entry name" value="GFO_IDH_MocA"/>
    <property type="match status" value="1"/>
</dbReference>
<comment type="caution">
    <text evidence="3">The sequence shown here is derived from an EMBL/GenBank/DDBJ whole genome shotgun (WGS) entry which is preliminary data.</text>
</comment>
<dbReference type="EMBL" id="ARYK01000001">
    <property type="protein sequence ID" value="KCZ94184.1"/>
    <property type="molecule type" value="Genomic_DNA"/>
</dbReference>
<dbReference type="InterPro" id="IPR000683">
    <property type="entry name" value="Gfo/Idh/MocA-like_OxRdtase_N"/>
</dbReference>
<dbReference type="PANTHER" id="PTHR43377:SF1">
    <property type="entry name" value="BILIVERDIN REDUCTASE A"/>
    <property type="match status" value="1"/>
</dbReference>